<dbReference type="Proteomes" id="UP001457282">
    <property type="component" value="Unassembled WGS sequence"/>
</dbReference>
<evidence type="ECO:0000256" key="1">
    <source>
        <dbReference type="SAM" id="MobiDB-lite"/>
    </source>
</evidence>
<name>A0AAW1X4K9_RUBAR</name>
<dbReference type="AlphaFoldDB" id="A0AAW1X4K9"/>
<comment type="caution">
    <text evidence="2">The sequence shown here is derived from an EMBL/GenBank/DDBJ whole genome shotgun (WGS) entry which is preliminary data.</text>
</comment>
<feature type="region of interest" description="Disordered" evidence="1">
    <location>
        <begin position="72"/>
        <end position="102"/>
    </location>
</feature>
<gene>
    <name evidence="2" type="ORF">M0R45_018889</name>
</gene>
<evidence type="ECO:0000313" key="3">
    <source>
        <dbReference type="Proteomes" id="UP001457282"/>
    </source>
</evidence>
<accession>A0AAW1X4K9</accession>
<protein>
    <submittedName>
        <fullName evidence="2">Uncharacterized protein</fullName>
    </submittedName>
</protein>
<sequence>MTDLVGRASPAAVAPSSHLSKGQPPVMIHKTQKENFVPNTTCLPYLKTNETTHIKAIWPPQRRSAIVPTPQIWQKSIGTTKDGKTNKTPRAKALDPTQNPIA</sequence>
<reference evidence="2 3" key="1">
    <citation type="journal article" date="2023" name="G3 (Bethesda)">
        <title>A chromosome-length genome assembly and annotation of blackberry (Rubus argutus, cv. 'Hillquist').</title>
        <authorList>
            <person name="Bruna T."/>
            <person name="Aryal R."/>
            <person name="Dudchenko O."/>
            <person name="Sargent D.J."/>
            <person name="Mead D."/>
            <person name="Buti M."/>
            <person name="Cavallini A."/>
            <person name="Hytonen T."/>
            <person name="Andres J."/>
            <person name="Pham M."/>
            <person name="Weisz D."/>
            <person name="Mascagni F."/>
            <person name="Usai G."/>
            <person name="Natali L."/>
            <person name="Bassil N."/>
            <person name="Fernandez G.E."/>
            <person name="Lomsadze A."/>
            <person name="Armour M."/>
            <person name="Olukolu B."/>
            <person name="Poorten T."/>
            <person name="Britton C."/>
            <person name="Davik J."/>
            <person name="Ashrafi H."/>
            <person name="Aiden E.L."/>
            <person name="Borodovsky M."/>
            <person name="Worthington M."/>
        </authorList>
    </citation>
    <scope>NUCLEOTIDE SEQUENCE [LARGE SCALE GENOMIC DNA]</scope>
    <source>
        <strain evidence="2">PI 553951</strain>
    </source>
</reference>
<dbReference type="EMBL" id="JBEDUW010000004">
    <property type="protein sequence ID" value="KAK9931617.1"/>
    <property type="molecule type" value="Genomic_DNA"/>
</dbReference>
<evidence type="ECO:0000313" key="2">
    <source>
        <dbReference type="EMBL" id="KAK9931617.1"/>
    </source>
</evidence>
<feature type="region of interest" description="Disordered" evidence="1">
    <location>
        <begin position="1"/>
        <end position="24"/>
    </location>
</feature>
<keyword evidence="3" id="KW-1185">Reference proteome</keyword>
<organism evidence="2 3">
    <name type="scientific">Rubus argutus</name>
    <name type="common">Southern blackberry</name>
    <dbReference type="NCBI Taxonomy" id="59490"/>
    <lineage>
        <taxon>Eukaryota</taxon>
        <taxon>Viridiplantae</taxon>
        <taxon>Streptophyta</taxon>
        <taxon>Embryophyta</taxon>
        <taxon>Tracheophyta</taxon>
        <taxon>Spermatophyta</taxon>
        <taxon>Magnoliopsida</taxon>
        <taxon>eudicotyledons</taxon>
        <taxon>Gunneridae</taxon>
        <taxon>Pentapetalae</taxon>
        <taxon>rosids</taxon>
        <taxon>fabids</taxon>
        <taxon>Rosales</taxon>
        <taxon>Rosaceae</taxon>
        <taxon>Rosoideae</taxon>
        <taxon>Rosoideae incertae sedis</taxon>
        <taxon>Rubus</taxon>
    </lineage>
</organism>
<proteinExistence type="predicted"/>